<evidence type="ECO:0000313" key="5">
    <source>
        <dbReference type="EMBL" id="VFS92374.1"/>
    </source>
</evidence>
<dbReference type="GO" id="GO:0006865">
    <property type="term" value="P:amino acid transport"/>
    <property type="evidence" value="ECO:0007669"/>
    <property type="project" value="UniProtKB-KW"/>
</dbReference>
<evidence type="ECO:0000256" key="1">
    <source>
        <dbReference type="ARBA" id="ARBA00004651"/>
    </source>
</evidence>
<keyword evidence="3" id="KW-0813">Transport</keyword>
<evidence type="ECO:0000256" key="4">
    <source>
        <dbReference type="SAM" id="Phobius"/>
    </source>
</evidence>
<organism evidence="5 6">
    <name type="scientific">Raoultella planticola</name>
    <name type="common">Klebsiella planticola</name>
    <dbReference type="NCBI Taxonomy" id="575"/>
    <lineage>
        <taxon>Bacteria</taxon>
        <taxon>Pseudomonadati</taxon>
        <taxon>Pseudomonadota</taxon>
        <taxon>Gammaproteobacteria</taxon>
        <taxon>Enterobacterales</taxon>
        <taxon>Enterobacteriaceae</taxon>
        <taxon>Klebsiella/Raoultella group</taxon>
        <taxon>Raoultella</taxon>
    </lineage>
</organism>
<keyword evidence="4" id="KW-0812">Transmembrane</keyword>
<protein>
    <submittedName>
        <fullName evidence="5">D-serine/D-alanine/glycine transporter</fullName>
    </submittedName>
</protein>
<feature type="transmembrane region" description="Helical" evidence="4">
    <location>
        <begin position="21"/>
        <end position="43"/>
    </location>
</feature>
<gene>
    <name evidence="5" type="primary">cycA_3</name>
    <name evidence="5" type="ORF">NCTC12998_07327</name>
</gene>
<name>A0A485D6R2_RAOPL</name>
<evidence type="ECO:0000313" key="6">
    <source>
        <dbReference type="Proteomes" id="UP000345637"/>
    </source>
</evidence>
<sequence>MAYLVYRHKRPDLHQQSMFKMPAGVVMSWISLLFFAFSIFIMIFDPDTLKALMATPLWFVALWLFWKIKQKREGQTQLEKLNA</sequence>
<dbReference type="GO" id="GO:0005886">
    <property type="term" value="C:plasma membrane"/>
    <property type="evidence" value="ECO:0007669"/>
    <property type="project" value="UniProtKB-SubCell"/>
</dbReference>
<proteinExistence type="predicted"/>
<dbReference type="EMBL" id="CAADJE010000042">
    <property type="protein sequence ID" value="VFS92374.1"/>
    <property type="molecule type" value="Genomic_DNA"/>
</dbReference>
<keyword evidence="2" id="KW-1003">Cell membrane</keyword>
<dbReference type="AlphaFoldDB" id="A0A485D6R2"/>
<feature type="transmembrane region" description="Helical" evidence="4">
    <location>
        <begin position="49"/>
        <end position="66"/>
    </location>
</feature>
<dbReference type="Proteomes" id="UP000345637">
    <property type="component" value="Unassembled WGS sequence"/>
</dbReference>
<keyword evidence="4" id="KW-1133">Transmembrane helix</keyword>
<keyword evidence="3" id="KW-0029">Amino-acid transport</keyword>
<evidence type="ECO:0000256" key="3">
    <source>
        <dbReference type="ARBA" id="ARBA00022970"/>
    </source>
</evidence>
<evidence type="ECO:0000256" key="2">
    <source>
        <dbReference type="ARBA" id="ARBA00022475"/>
    </source>
</evidence>
<dbReference type="PANTHER" id="PTHR43495">
    <property type="entry name" value="GABA PERMEASE"/>
    <property type="match status" value="1"/>
</dbReference>
<keyword evidence="4" id="KW-0472">Membrane</keyword>
<dbReference type="PANTHER" id="PTHR43495:SF2">
    <property type="entry name" value="D-SERINE_D-ALANINE_GLYCINE TRANSPORTER"/>
    <property type="match status" value="1"/>
</dbReference>
<comment type="subcellular location">
    <subcellularLocation>
        <location evidence="1">Cell membrane</location>
        <topology evidence="1">Multi-pass membrane protein</topology>
    </subcellularLocation>
</comment>
<reference evidence="5 6" key="1">
    <citation type="submission" date="2019-03" db="EMBL/GenBank/DDBJ databases">
        <authorList>
            <consortium name="Pathogen Informatics"/>
        </authorList>
    </citation>
    <scope>NUCLEOTIDE SEQUENCE [LARGE SCALE GENOMIC DNA]</scope>
    <source>
        <strain evidence="5 6">NCTC12998</strain>
    </source>
</reference>
<accession>A0A485D6R2</accession>